<proteinExistence type="predicted"/>
<sequence length="381" mass="41941">MKKRFALTRVELLVLLGSGIIILGLLIPAVSTDHHGTHRRNQCSTQLKNFALAAIQYENTKGQLPGYLEDFGTFTGSTDPVYPDVAPESLHPHRKIGTVFVALLPWLDAQPTYERWTEDRYPVVHYGDGSWLSTPSGFVAEAAPNLAILQCPSDPLNDEDYGRNSYISNNGMHHRSKDGADQWTLRRSDGSEVTIDFARSMSIANGVFNNKFAGLDADGKPVAIGPAVRLDDFKDGMSNTILFSESLQAGPWHQAGFATADDLRVEVPESEVRYPPEARFTQGMVWHYEDDEKIDGASALLPIHRIDGGDPFTTTMNRQNAGDLARPSSAHVDGVNASMADGGTRFISNSIDYRVYQALLTPRGIKSDVPKQDYVLDGEDM</sequence>
<feature type="domain" description="DUF1559" evidence="1">
    <location>
        <begin position="39"/>
        <end position="352"/>
    </location>
</feature>
<dbReference type="AlphaFoldDB" id="A0A5C6E7R7"/>
<gene>
    <name evidence="2" type="ORF">Q31b_08690</name>
</gene>
<evidence type="ECO:0000313" key="2">
    <source>
        <dbReference type="EMBL" id="TWU45693.1"/>
    </source>
</evidence>
<dbReference type="Pfam" id="PF07596">
    <property type="entry name" value="SBP_bac_10"/>
    <property type="match status" value="1"/>
</dbReference>
<reference evidence="2 3" key="1">
    <citation type="submission" date="2019-02" db="EMBL/GenBank/DDBJ databases">
        <title>Deep-cultivation of Planctomycetes and their phenomic and genomic characterization uncovers novel biology.</title>
        <authorList>
            <person name="Wiegand S."/>
            <person name="Jogler M."/>
            <person name="Boedeker C."/>
            <person name="Pinto D."/>
            <person name="Vollmers J."/>
            <person name="Rivas-Marin E."/>
            <person name="Kohn T."/>
            <person name="Peeters S.H."/>
            <person name="Heuer A."/>
            <person name="Rast P."/>
            <person name="Oberbeckmann S."/>
            <person name="Bunk B."/>
            <person name="Jeske O."/>
            <person name="Meyerdierks A."/>
            <person name="Storesund J.E."/>
            <person name="Kallscheuer N."/>
            <person name="Luecker S."/>
            <person name="Lage O.M."/>
            <person name="Pohl T."/>
            <person name="Merkel B.J."/>
            <person name="Hornburger P."/>
            <person name="Mueller R.-W."/>
            <person name="Bruemmer F."/>
            <person name="Labrenz M."/>
            <person name="Spormann A.M."/>
            <person name="Op Den Camp H."/>
            <person name="Overmann J."/>
            <person name="Amann R."/>
            <person name="Jetten M.S.M."/>
            <person name="Mascher T."/>
            <person name="Medema M.H."/>
            <person name="Devos D.P."/>
            <person name="Kaster A.-K."/>
            <person name="Ovreas L."/>
            <person name="Rohde M."/>
            <person name="Galperin M.Y."/>
            <person name="Jogler C."/>
        </authorList>
    </citation>
    <scope>NUCLEOTIDE SEQUENCE [LARGE SCALE GENOMIC DNA]</scope>
    <source>
        <strain evidence="2 3">Q31b</strain>
    </source>
</reference>
<name>A0A5C6E7R7_9BACT</name>
<dbReference type="RefSeq" id="WP_146598350.1">
    <property type="nucleotide sequence ID" value="NZ_SJPY01000001.1"/>
</dbReference>
<evidence type="ECO:0000313" key="3">
    <source>
        <dbReference type="Proteomes" id="UP000315471"/>
    </source>
</evidence>
<keyword evidence="3" id="KW-1185">Reference proteome</keyword>
<dbReference type="PANTHER" id="PTHR30093:SF2">
    <property type="entry name" value="TYPE II SECRETION SYSTEM PROTEIN H"/>
    <property type="match status" value="1"/>
</dbReference>
<dbReference type="EMBL" id="SJPY01000001">
    <property type="protein sequence ID" value="TWU45693.1"/>
    <property type="molecule type" value="Genomic_DNA"/>
</dbReference>
<dbReference type="InterPro" id="IPR011453">
    <property type="entry name" value="DUF1559"/>
</dbReference>
<comment type="caution">
    <text evidence="2">The sequence shown here is derived from an EMBL/GenBank/DDBJ whole genome shotgun (WGS) entry which is preliminary data.</text>
</comment>
<accession>A0A5C6E7R7</accession>
<dbReference type="OrthoDB" id="269098at2"/>
<evidence type="ECO:0000259" key="1">
    <source>
        <dbReference type="Pfam" id="PF07596"/>
    </source>
</evidence>
<organism evidence="2 3">
    <name type="scientific">Novipirellula aureliae</name>
    <dbReference type="NCBI Taxonomy" id="2527966"/>
    <lineage>
        <taxon>Bacteria</taxon>
        <taxon>Pseudomonadati</taxon>
        <taxon>Planctomycetota</taxon>
        <taxon>Planctomycetia</taxon>
        <taxon>Pirellulales</taxon>
        <taxon>Pirellulaceae</taxon>
        <taxon>Novipirellula</taxon>
    </lineage>
</organism>
<dbReference type="PANTHER" id="PTHR30093">
    <property type="entry name" value="GENERAL SECRETION PATHWAY PROTEIN G"/>
    <property type="match status" value="1"/>
</dbReference>
<protein>
    <recommendedName>
        <fullName evidence="1">DUF1559 domain-containing protein</fullName>
    </recommendedName>
</protein>
<dbReference type="Proteomes" id="UP000315471">
    <property type="component" value="Unassembled WGS sequence"/>
</dbReference>